<accession>A0ABU7FWP8</accession>
<protein>
    <submittedName>
        <fullName evidence="2">Protein-L-isoaspartate O-methyltransferase</fullName>
    </submittedName>
</protein>
<evidence type="ECO:0000313" key="2">
    <source>
        <dbReference type="EMBL" id="MED7828233.1"/>
    </source>
</evidence>
<evidence type="ECO:0000313" key="3">
    <source>
        <dbReference type="Proteomes" id="UP001333996"/>
    </source>
</evidence>
<gene>
    <name evidence="2" type="ORF">VXC91_41785</name>
</gene>
<keyword evidence="3" id="KW-1185">Reference proteome</keyword>
<evidence type="ECO:0000256" key="1">
    <source>
        <dbReference type="SAM" id="MobiDB-lite"/>
    </source>
</evidence>
<dbReference type="EMBL" id="JAYWVC010000337">
    <property type="protein sequence ID" value="MED7828233.1"/>
    <property type="molecule type" value="Genomic_DNA"/>
</dbReference>
<dbReference type="Proteomes" id="UP001333996">
    <property type="component" value="Unassembled WGS sequence"/>
</dbReference>
<feature type="non-terminal residue" evidence="2">
    <location>
        <position position="152"/>
    </location>
</feature>
<feature type="region of interest" description="Disordered" evidence="1">
    <location>
        <begin position="1"/>
        <end position="33"/>
    </location>
</feature>
<reference evidence="2" key="1">
    <citation type="submission" date="2024-01" db="EMBL/GenBank/DDBJ databases">
        <title>First draft genome sequence data of TA4-1, the type strain of Gram-positive actinobacterium Streptomyces chiangmaiensis.</title>
        <authorList>
            <person name="Yasawong M."/>
            <person name="Nantapong N."/>
        </authorList>
    </citation>
    <scope>NUCLEOTIDE SEQUENCE</scope>
    <source>
        <strain evidence="2">TA4-1</strain>
    </source>
</reference>
<proteinExistence type="predicted"/>
<sequence length="152" mass="15947">MSTLKIRPAAGDQAPGHSPGRVSGAAPTGADPAAARAAMVARLEEEGALRPGPVRDALLALPREVLMPQAYVRRSAPGEEPPRWDLLDCSVLRDRPELLGLLYGGASMLVQHDGETLLGRARGTRSGASITSMSTVMGLTAELLEELDLRSG</sequence>
<comment type="caution">
    <text evidence="2">The sequence shown here is derived from an EMBL/GenBank/DDBJ whole genome shotgun (WGS) entry which is preliminary data.</text>
</comment>
<name>A0ABU7FWP8_9ACTN</name>
<organism evidence="2 3">
    <name type="scientific">Streptomyces chiangmaiensis</name>
    <dbReference type="NCBI Taxonomy" id="766497"/>
    <lineage>
        <taxon>Bacteria</taxon>
        <taxon>Bacillati</taxon>
        <taxon>Actinomycetota</taxon>
        <taxon>Actinomycetes</taxon>
        <taxon>Kitasatosporales</taxon>
        <taxon>Streptomycetaceae</taxon>
        <taxon>Streptomyces</taxon>
    </lineage>
</organism>